<dbReference type="AlphaFoldDB" id="A0AAV2F7J8"/>
<gene>
    <name evidence="2" type="ORF">LTRI10_LOCUS34310</name>
</gene>
<reference evidence="2 3" key="1">
    <citation type="submission" date="2024-04" db="EMBL/GenBank/DDBJ databases">
        <authorList>
            <person name="Fracassetti M."/>
        </authorList>
    </citation>
    <scope>NUCLEOTIDE SEQUENCE [LARGE SCALE GENOMIC DNA]</scope>
</reference>
<sequence length="110" mass="12265">MNTQAEQGDEDFDFQVGWSPSLQSPHWMSAAAVRPPIAGTPLSQSPPNPSRPTVATKASFSLDEHRPAPPSQPSRRSPWNSEFSRCGCCGAKVRSEGRRSPRYRKTDRRR</sequence>
<feature type="compositionally biased region" description="Basic residues" evidence="1">
    <location>
        <begin position="100"/>
        <end position="110"/>
    </location>
</feature>
<feature type="region of interest" description="Disordered" evidence="1">
    <location>
        <begin position="1"/>
        <end position="110"/>
    </location>
</feature>
<protein>
    <submittedName>
        <fullName evidence="2">Uncharacterized protein</fullName>
    </submittedName>
</protein>
<keyword evidence="3" id="KW-1185">Reference proteome</keyword>
<organism evidence="2 3">
    <name type="scientific">Linum trigynum</name>
    <dbReference type="NCBI Taxonomy" id="586398"/>
    <lineage>
        <taxon>Eukaryota</taxon>
        <taxon>Viridiplantae</taxon>
        <taxon>Streptophyta</taxon>
        <taxon>Embryophyta</taxon>
        <taxon>Tracheophyta</taxon>
        <taxon>Spermatophyta</taxon>
        <taxon>Magnoliopsida</taxon>
        <taxon>eudicotyledons</taxon>
        <taxon>Gunneridae</taxon>
        <taxon>Pentapetalae</taxon>
        <taxon>rosids</taxon>
        <taxon>fabids</taxon>
        <taxon>Malpighiales</taxon>
        <taxon>Linaceae</taxon>
        <taxon>Linum</taxon>
    </lineage>
</organism>
<evidence type="ECO:0000313" key="3">
    <source>
        <dbReference type="Proteomes" id="UP001497516"/>
    </source>
</evidence>
<proteinExistence type="predicted"/>
<dbReference type="Proteomes" id="UP001497516">
    <property type="component" value="Chromosome 6"/>
</dbReference>
<dbReference type="EMBL" id="OZ034819">
    <property type="protein sequence ID" value="CAL1393758.1"/>
    <property type="molecule type" value="Genomic_DNA"/>
</dbReference>
<accession>A0AAV2F7J8</accession>
<evidence type="ECO:0000256" key="1">
    <source>
        <dbReference type="SAM" id="MobiDB-lite"/>
    </source>
</evidence>
<name>A0AAV2F7J8_9ROSI</name>
<evidence type="ECO:0000313" key="2">
    <source>
        <dbReference type="EMBL" id="CAL1393758.1"/>
    </source>
</evidence>